<evidence type="ECO:0000313" key="4">
    <source>
        <dbReference type="Proteomes" id="UP000315783"/>
    </source>
</evidence>
<dbReference type="InterPro" id="IPR054505">
    <property type="entry name" value="Myb_DNA-bind_8"/>
</dbReference>
<accession>A0A545V7D1</accession>
<keyword evidence="4" id="KW-1185">Reference proteome</keyword>
<reference evidence="3 4" key="1">
    <citation type="journal article" date="2019" name="Appl. Microbiol. Biotechnol.">
        <title>Genome sequence of Isaria javanica and comparative genome analysis insights into family S53 peptidase evolution in fungal entomopathogens.</title>
        <authorList>
            <person name="Lin R."/>
            <person name="Zhang X."/>
            <person name="Xin B."/>
            <person name="Zou M."/>
            <person name="Gao Y."/>
            <person name="Qin F."/>
            <person name="Hu Q."/>
            <person name="Xie B."/>
            <person name="Cheng X."/>
        </authorList>
    </citation>
    <scope>NUCLEOTIDE SEQUENCE [LARGE SCALE GENOMIC DNA]</scope>
    <source>
        <strain evidence="3 4">IJ1G</strain>
    </source>
</reference>
<dbReference type="Proteomes" id="UP000315783">
    <property type="component" value="Unassembled WGS sequence"/>
</dbReference>
<feature type="compositionally biased region" description="Basic residues" evidence="1">
    <location>
        <begin position="98"/>
        <end position="113"/>
    </location>
</feature>
<sequence>MSNNPAENVRFLVACINHNTNGKPNFELVAQELGIVSKGAASKRYERLLKSCGVSPSGKPLAATTAAADPVDGDEEPAKPAGKKRKIPVASTVSKAPAVKKIKAAPRGKRANTKVKEEEVEDEDVKAKSESESSLSDAPEDSH</sequence>
<proteinExistence type="predicted"/>
<feature type="region of interest" description="Disordered" evidence="1">
    <location>
        <begin position="52"/>
        <end position="143"/>
    </location>
</feature>
<dbReference type="EMBL" id="SPUK01000004">
    <property type="protein sequence ID" value="TQV97614.1"/>
    <property type="molecule type" value="Genomic_DNA"/>
</dbReference>
<dbReference type="Pfam" id="PF22980">
    <property type="entry name" value="Myb_DNA-bind_8"/>
    <property type="match status" value="1"/>
</dbReference>
<protein>
    <recommendedName>
        <fullName evidence="2">Myb-like DNA-binding domain-containing protein</fullName>
    </recommendedName>
</protein>
<dbReference type="OrthoDB" id="5353914at2759"/>
<comment type="caution">
    <text evidence="3">The sequence shown here is derived from an EMBL/GenBank/DDBJ whole genome shotgun (WGS) entry which is preliminary data.</text>
</comment>
<name>A0A545V7D1_9HYPO</name>
<dbReference type="AlphaFoldDB" id="A0A545V7D1"/>
<evidence type="ECO:0000256" key="1">
    <source>
        <dbReference type="SAM" id="MobiDB-lite"/>
    </source>
</evidence>
<feature type="domain" description="Myb-like DNA-binding" evidence="2">
    <location>
        <begin position="6"/>
        <end position="52"/>
    </location>
</feature>
<gene>
    <name evidence="3" type="ORF">IF1G_03357</name>
</gene>
<evidence type="ECO:0000259" key="2">
    <source>
        <dbReference type="Pfam" id="PF22980"/>
    </source>
</evidence>
<dbReference type="STRING" id="43265.A0A545V7D1"/>
<evidence type="ECO:0000313" key="3">
    <source>
        <dbReference type="EMBL" id="TQV97614.1"/>
    </source>
</evidence>
<organism evidence="3 4">
    <name type="scientific">Cordyceps javanica</name>
    <dbReference type="NCBI Taxonomy" id="43265"/>
    <lineage>
        <taxon>Eukaryota</taxon>
        <taxon>Fungi</taxon>
        <taxon>Dikarya</taxon>
        <taxon>Ascomycota</taxon>
        <taxon>Pezizomycotina</taxon>
        <taxon>Sordariomycetes</taxon>
        <taxon>Hypocreomycetidae</taxon>
        <taxon>Hypocreales</taxon>
        <taxon>Cordycipitaceae</taxon>
        <taxon>Cordyceps</taxon>
    </lineage>
</organism>